<keyword evidence="2" id="KW-1185">Reference proteome</keyword>
<comment type="caution">
    <text evidence="1">The sequence shown here is derived from an EMBL/GenBank/DDBJ whole genome shotgun (WGS) entry which is preliminary data.</text>
</comment>
<accession>A0A2I0HSZ6</accession>
<name>A0A2I0HSZ6_PUNGR</name>
<dbReference type="Proteomes" id="UP000233551">
    <property type="component" value="Unassembled WGS sequence"/>
</dbReference>
<gene>
    <name evidence="1" type="ORF">CRG98_044786</name>
</gene>
<evidence type="ECO:0000313" key="2">
    <source>
        <dbReference type="Proteomes" id="UP000233551"/>
    </source>
</evidence>
<dbReference type="AlphaFoldDB" id="A0A2I0HSZ6"/>
<organism evidence="1 2">
    <name type="scientific">Punica granatum</name>
    <name type="common">Pomegranate</name>
    <dbReference type="NCBI Taxonomy" id="22663"/>
    <lineage>
        <taxon>Eukaryota</taxon>
        <taxon>Viridiplantae</taxon>
        <taxon>Streptophyta</taxon>
        <taxon>Embryophyta</taxon>
        <taxon>Tracheophyta</taxon>
        <taxon>Spermatophyta</taxon>
        <taxon>Magnoliopsida</taxon>
        <taxon>eudicotyledons</taxon>
        <taxon>Gunneridae</taxon>
        <taxon>Pentapetalae</taxon>
        <taxon>rosids</taxon>
        <taxon>malvids</taxon>
        <taxon>Myrtales</taxon>
        <taxon>Lythraceae</taxon>
        <taxon>Punica</taxon>
    </lineage>
</organism>
<reference evidence="1 2" key="1">
    <citation type="submission" date="2017-11" db="EMBL/GenBank/DDBJ databases">
        <title>De-novo sequencing of pomegranate (Punica granatum L.) genome.</title>
        <authorList>
            <person name="Akparov Z."/>
            <person name="Amiraslanov A."/>
            <person name="Hajiyeva S."/>
            <person name="Abbasov M."/>
            <person name="Kaur K."/>
            <person name="Hamwieh A."/>
            <person name="Solovyev V."/>
            <person name="Salamov A."/>
            <person name="Braich B."/>
            <person name="Kosarev P."/>
            <person name="Mahmoud A."/>
            <person name="Hajiyev E."/>
            <person name="Babayeva S."/>
            <person name="Izzatullayeva V."/>
            <person name="Mammadov A."/>
            <person name="Mammadov A."/>
            <person name="Sharifova S."/>
            <person name="Ojaghi J."/>
            <person name="Eynullazada K."/>
            <person name="Bayramov B."/>
            <person name="Abdulazimova A."/>
            <person name="Shahmuradov I."/>
        </authorList>
    </citation>
    <scope>NUCLEOTIDE SEQUENCE [LARGE SCALE GENOMIC DNA]</scope>
    <source>
        <strain evidence="2">cv. AG2017</strain>
        <tissue evidence="1">Leaf</tissue>
    </source>
</reference>
<protein>
    <submittedName>
        <fullName evidence="1">Uncharacterized protein</fullName>
    </submittedName>
</protein>
<dbReference type="EMBL" id="PGOL01005593">
    <property type="protein sequence ID" value="PKI34825.1"/>
    <property type="molecule type" value="Genomic_DNA"/>
</dbReference>
<sequence>MKKKLTGPHPPQVEIFPLAGELETERLQNPNTKVRRREQHNNAMSRLQDCPTIVEERETAVAGLHRGSALDARYRNVRKRNQAAREAVDLAVSQSVGEGFTMCTCYDDDGGDWTALSSLRNACFVAIDDRHCSALILEEQRASPASLGWRQLHFTGKVAKEHVNPAHERPDFGKCLPSSMSTWAHVIPVHRYGPNSRVILQNPHLFQSEFRT</sequence>
<evidence type="ECO:0000313" key="1">
    <source>
        <dbReference type="EMBL" id="PKI34825.1"/>
    </source>
</evidence>
<proteinExistence type="predicted"/>